<evidence type="ECO:0000256" key="1">
    <source>
        <dbReference type="SAM" id="SignalP"/>
    </source>
</evidence>
<keyword evidence="1" id="KW-0732">Signal</keyword>
<name>A0AAD8IV53_9APIA</name>
<dbReference type="EMBL" id="JAUIZM010000003">
    <property type="protein sequence ID" value="KAK1392196.1"/>
    <property type="molecule type" value="Genomic_DNA"/>
</dbReference>
<evidence type="ECO:0000313" key="2">
    <source>
        <dbReference type="EMBL" id="KAK1392196.1"/>
    </source>
</evidence>
<comment type="caution">
    <text evidence="2">The sequence shown here is derived from an EMBL/GenBank/DDBJ whole genome shotgun (WGS) entry which is preliminary data.</text>
</comment>
<protein>
    <recommendedName>
        <fullName evidence="4">Transmembrane protein</fullName>
    </recommendedName>
</protein>
<dbReference type="AlphaFoldDB" id="A0AAD8IV53"/>
<organism evidence="2 3">
    <name type="scientific">Heracleum sosnowskyi</name>
    <dbReference type="NCBI Taxonomy" id="360622"/>
    <lineage>
        <taxon>Eukaryota</taxon>
        <taxon>Viridiplantae</taxon>
        <taxon>Streptophyta</taxon>
        <taxon>Embryophyta</taxon>
        <taxon>Tracheophyta</taxon>
        <taxon>Spermatophyta</taxon>
        <taxon>Magnoliopsida</taxon>
        <taxon>eudicotyledons</taxon>
        <taxon>Gunneridae</taxon>
        <taxon>Pentapetalae</taxon>
        <taxon>asterids</taxon>
        <taxon>campanulids</taxon>
        <taxon>Apiales</taxon>
        <taxon>Apiaceae</taxon>
        <taxon>Apioideae</taxon>
        <taxon>apioid superclade</taxon>
        <taxon>Tordylieae</taxon>
        <taxon>Tordyliinae</taxon>
        <taxon>Heracleum</taxon>
    </lineage>
</organism>
<reference evidence="2" key="1">
    <citation type="submission" date="2023-02" db="EMBL/GenBank/DDBJ databases">
        <title>Genome of toxic invasive species Heracleum sosnowskyi carries increased number of genes despite the absence of recent whole-genome duplications.</title>
        <authorList>
            <person name="Schelkunov M."/>
            <person name="Shtratnikova V."/>
            <person name="Makarenko M."/>
            <person name="Klepikova A."/>
            <person name="Omelchenko D."/>
            <person name="Novikova G."/>
            <person name="Obukhova E."/>
            <person name="Bogdanov V."/>
            <person name="Penin A."/>
            <person name="Logacheva M."/>
        </authorList>
    </citation>
    <scope>NUCLEOTIDE SEQUENCE</scope>
    <source>
        <strain evidence="2">Hsosn_3</strain>
        <tissue evidence="2">Leaf</tissue>
    </source>
</reference>
<accession>A0AAD8IV53</accession>
<feature type="signal peptide" evidence="1">
    <location>
        <begin position="1"/>
        <end position="26"/>
    </location>
</feature>
<keyword evidence="3" id="KW-1185">Reference proteome</keyword>
<evidence type="ECO:0000313" key="3">
    <source>
        <dbReference type="Proteomes" id="UP001237642"/>
    </source>
</evidence>
<proteinExistence type="predicted"/>
<sequence>MVSRIKTSLLVFLVLFICLSSGTVSGFSNGAGSIYSLHQDGSSMVNSRKLLSHEVPLRQFFNQGWLLCITVAMHSVEAPKACYITLFCLLLKVFAIENWKLFSLLV</sequence>
<gene>
    <name evidence="2" type="ORF">POM88_011252</name>
</gene>
<evidence type="ECO:0008006" key="4">
    <source>
        <dbReference type="Google" id="ProtNLM"/>
    </source>
</evidence>
<reference evidence="2" key="2">
    <citation type="submission" date="2023-05" db="EMBL/GenBank/DDBJ databases">
        <authorList>
            <person name="Schelkunov M.I."/>
        </authorList>
    </citation>
    <scope>NUCLEOTIDE SEQUENCE</scope>
    <source>
        <strain evidence="2">Hsosn_3</strain>
        <tissue evidence="2">Leaf</tissue>
    </source>
</reference>
<dbReference type="Proteomes" id="UP001237642">
    <property type="component" value="Unassembled WGS sequence"/>
</dbReference>
<feature type="chain" id="PRO_5041969678" description="Transmembrane protein" evidence="1">
    <location>
        <begin position="27"/>
        <end position="106"/>
    </location>
</feature>